<dbReference type="Proteomes" id="UP001151760">
    <property type="component" value="Unassembled WGS sequence"/>
</dbReference>
<keyword evidence="2" id="KW-1185">Reference proteome</keyword>
<dbReference type="EMBL" id="BQNB010021192">
    <property type="protein sequence ID" value="GJU03837.1"/>
    <property type="molecule type" value="Genomic_DNA"/>
</dbReference>
<name>A0ABQ5IUB2_9ASTR</name>
<evidence type="ECO:0000313" key="1">
    <source>
        <dbReference type="EMBL" id="GJU03837.1"/>
    </source>
</evidence>
<sequence>MGELTFFLGLQVTQKDDGIFISHDKYVDEILKKLGFFTLKSQQLHPLETSKPLLSRDAKLKKVDVPLIITRKSTTGGFQFLGRRLISWQCKKQTIVANSTTMQSISSAASCCKQLLLIQKANADYGYKLHEYQEFSIDKESTHLP</sequence>
<reference evidence="1" key="2">
    <citation type="submission" date="2022-01" db="EMBL/GenBank/DDBJ databases">
        <authorList>
            <person name="Yamashiro T."/>
            <person name="Shiraishi A."/>
            <person name="Satake H."/>
            <person name="Nakayama K."/>
        </authorList>
    </citation>
    <scope>NUCLEOTIDE SEQUENCE</scope>
</reference>
<comment type="caution">
    <text evidence="1">The sequence shown here is derived from an EMBL/GenBank/DDBJ whole genome shotgun (WGS) entry which is preliminary data.</text>
</comment>
<protein>
    <recommendedName>
        <fullName evidence="3">Reverse transcriptase Ty1/copia-type domain-containing protein</fullName>
    </recommendedName>
</protein>
<organism evidence="1 2">
    <name type="scientific">Tanacetum coccineum</name>
    <dbReference type="NCBI Taxonomy" id="301880"/>
    <lineage>
        <taxon>Eukaryota</taxon>
        <taxon>Viridiplantae</taxon>
        <taxon>Streptophyta</taxon>
        <taxon>Embryophyta</taxon>
        <taxon>Tracheophyta</taxon>
        <taxon>Spermatophyta</taxon>
        <taxon>Magnoliopsida</taxon>
        <taxon>eudicotyledons</taxon>
        <taxon>Gunneridae</taxon>
        <taxon>Pentapetalae</taxon>
        <taxon>asterids</taxon>
        <taxon>campanulids</taxon>
        <taxon>Asterales</taxon>
        <taxon>Asteraceae</taxon>
        <taxon>Asteroideae</taxon>
        <taxon>Anthemideae</taxon>
        <taxon>Anthemidinae</taxon>
        <taxon>Tanacetum</taxon>
    </lineage>
</organism>
<evidence type="ECO:0008006" key="3">
    <source>
        <dbReference type="Google" id="ProtNLM"/>
    </source>
</evidence>
<accession>A0ABQ5IUB2</accession>
<reference evidence="1" key="1">
    <citation type="journal article" date="2022" name="Int. J. Mol. Sci.">
        <title>Draft Genome of Tanacetum Coccineum: Genomic Comparison of Closely Related Tanacetum-Family Plants.</title>
        <authorList>
            <person name="Yamashiro T."/>
            <person name="Shiraishi A."/>
            <person name="Nakayama K."/>
            <person name="Satake H."/>
        </authorList>
    </citation>
    <scope>NUCLEOTIDE SEQUENCE</scope>
</reference>
<evidence type="ECO:0000313" key="2">
    <source>
        <dbReference type="Proteomes" id="UP001151760"/>
    </source>
</evidence>
<gene>
    <name evidence="1" type="ORF">Tco_1114175</name>
</gene>
<proteinExistence type="predicted"/>